<organism evidence="1 2">
    <name type="scientific">Blautia hominis</name>
    <dbReference type="NCBI Taxonomy" id="2025493"/>
    <lineage>
        <taxon>Bacteria</taxon>
        <taxon>Bacillati</taxon>
        <taxon>Bacillota</taxon>
        <taxon>Clostridia</taxon>
        <taxon>Lachnospirales</taxon>
        <taxon>Lachnospiraceae</taxon>
        <taxon>Blautia</taxon>
    </lineage>
</organism>
<gene>
    <name evidence="1" type="ORF">K040078D81_57320</name>
</gene>
<proteinExistence type="predicted"/>
<dbReference type="InterPro" id="IPR032349">
    <property type="entry name" value="DUF4865"/>
</dbReference>
<accession>A0ABQ0BJI2</accession>
<evidence type="ECO:0000313" key="2">
    <source>
        <dbReference type="Proteomes" id="UP001600943"/>
    </source>
</evidence>
<protein>
    <submittedName>
        <fullName evidence="1">DUF4865 family protein</fullName>
    </submittedName>
</protein>
<keyword evidence="2" id="KW-1185">Reference proteome</keyword>
<dbReference type="Proteomes" id="UP001600943">
    <property type="component" value="Unassembled WGS sequence"/>
</dbReference>
<sequence>MIAMQYKILLPDSYDMGIIRERVKNNGNKTDGFQGLLFKAYLISEKGEFGNSKNEYAPLYVWQDEQGMNEFIFGGFFDNILNSFGWQNINIGITMINDLKKNFITSKFVVEIENAIPETKQMKALKFLSNFENDTSKLLIYNPDKWNCVEFHFFEEIPEAALNLKVYRLLHLSM</sequence>
<dbReference type="Pfam" id="PF16157">
    <property type="entry name" value="DUF4865"/>
    <property type="match status" value="1"/>
</dbReference>
<dbReference type="EMBL" id="BAABYW010000002">
    <property type="protein sequence ID" value="GAA6411615.1"/>
    <property type="molecule type" value="Genomic_DNA"/>
</dbReference>
<reference evidence="1 2" key="1">
    <citation type="submission" date="2024-04" db="EMBL/GenBank/DDBJ databases">
        <title>Defined microbial consortia suppress multidrug-resistant proinflammatory Enterobacteriaceae via ecological control.</title>
        <authorList>
            <person name="Furuichi M."/>
            <person name="Kawaguchi T."/>
            <person name="Pust M."/>
            <person name="Yasuma K."/>
            <person name="Plichta D."/>
            <person name="Hasegawa N."/>
            <person name="Ohya T."/>
            <person name="Bhattarai S."/>
            <person name="Sasajima S."/>
            <person name="Aoto Y."/>
            <person name="Tuganbaev T."/>
            <person name="Yaginuma M."/>
            <person name="Ueda M."/>
            <person name="Okahashi N."/>
            <person name="Amafuji K."/>
            <person name="Kiridooshi Y."/>
            <person name="Sugita K."/>
            <person name="Strazar M."/>
            <person name="Skelly A."/>
            <person name="Suda W."/>
            <person name="Hattori M."/>
            <person name="Nakamoto N."/>
            <person name="Caballero S."/>
            <person name="Norman J."/>
            <person name="Olle B."/>
            <person name="Tanoue T."/>
            <person name="Arita M."/>
            <person name="Bucci V."/>
            <person name="Atarashi K."/>
            <person name="Xavier R."/>
            <person name="Honda K."/>
        </authorList>
    </citation>
    <scope>NUCLEOTIDE SEQUENCE [LARGE SCALE GENOMIC DNA]</scope>
    <source>
        <strain evidence="2">k04-0078-D8-1</strain>
    </source>
</reference>
<comment type="caution">
    <text evidence="1">The sequence shown here is derived from an EMBL/GenBank/DDBJ whole genome shotgun (WGS) entry which is preliminary data.</text>
</comment>
<dbReference type="RefSeq" id="WP_390410262.1">
    <property type="nucleotide sequence ID" value="NZ_BAABYW010000002.1"/>
</dbReference>
<evidence type="ECO:0000313" key="1">
    <source>
        <dbReference type="EMBL" id="GAA6411615.1"/>
    </source>
</evidence>
<name>A0ABQ0BJI2_9FIRM</name>